<evidence type="ECO:0000313" key="1">
    <source>
        <dbReference type="EMBL" id="RZN64806.1"/>
    </source>
</evidence>
<gene>
    <name evidence="1" type="ORF">EF806_01785</name>
</gene>
<proteinExistence type="predicted"/>
<comment type="caution">
    <text evidence="1">The sequence shown here is derived from an EMBL/GenBank/DDBJ whole genome shotgun (WGS) entry which is preliminary data.</text>
</comment>
<protein>
    <recommendedName>
        <fullName evidence="3">Elongation factor Tu</fullName>
    </recommendedName>
</protein>
<dbReference type="AlphaFoldDB" id="A0A520KSB7"/>
<evidence type="ECO:0008006" key="3">
    <source>
        <dbReference type="Google" id="ProtNLM"/>
    </source>
</evidence>
<dbReference type="Proteomes" id="UP000317158">
    <property type="component" value="Unassembled WGS sequence"/>
</dbReference>
<accession>A0A520KSB7</accession>
<dbReference type="EMBL" id="RXIF01000004">
    <property type="protein sequence ID" value="RZN64806.1"/>
    <property type="molecule type" value="Genomic_DNA"/>
</dbReference>
<organism evidence="1 2">
    <name type="scientific">Methanoliparum thermophilum</name>
    <dbReference type="NCBI Taxonomy" id="2491083"/>
    <lineage>
        <taxon>Archaea</taxon>
        <taxon>Methanobacteriati</taxon>
        <taxon>Methanobacteriota</taxon>
        <taxon>Candidatus Methanoliparia</taxon>
        <taxon>Candidatus Methanoliparales</taxon>
        <taxon>Candidatus Methanoliparaceae</taxon>
        <taxon>Candidatus Methanoliparum</taxon>
    </lineage>
</organism>
<name>A0A520KSB7_METT2</name>
<evidence type="ECO:0000313" key="2">
    <source>
        <dbReference type="Proteomes" id="UP000317158"/>
    </source>
</evidence>
<reference evidence="1 2" key="1">
    <citation type="journal article" date="2019" name="Nat. Microbiol.">
        <title>Wide diversity of methane and short-chain alkane metabolisms in uncultured archaea.</title>
        <authorList>
            <person name="Borrel G."/>
            <person name="Adam P.S."/>
            <person name="McKay L.J."/>
            <person name="Chen L.X."/>
            <person name="Sierra-Garcia I.N."/>
            <person name="Sieber C.M."/>
            <person name="Letourneur Q."/>
            <person name="Ghozlane A."/>
            <person name="Andersen G.L."/>
            <person name="Li W.J."/>
            <person name="Hallam S.J."/>
            <person name="Muyzer G."/>
            <person name="de Oliveira V.M."/>
            <person name="Inskeep W.P."/>
            <person name="Banfield J.F."/>
            <person name="Gribaldo S."/>
        </authorList>
    </citation>
    <scope>NUCLEOTIDE SEQUENCE [LARGE SCALE GENOMIC DNA]</scope>
    <source>
        <strain evidence="1">NM1a</strain>
    </source>
</reference>
<sequence>MSNLTVAVIGDIGYSKNLGKIGTTSDITFYNLKQGDSIVTMIEPTRYPEKFPSLFYSVSLCDFVIFIVKDIDHLFGEMVVTLDTLKKNMKILLIRKGLF</sequence>